<dbReference type="AlphaFoldDB" id="A0A3R8QY62"/>
<evidence type="ECO:0000256" key="1">
    <source>
        <dbReference type="SAM" id="MobiDB-lite"/>
    </source>
</evidence>
<dbReference type="Proteomes" id="UP000274327">
    <property type="component" value="Unassembled WGS sequence"/>
</dbReference>
<evidence type="ECO:0000313" key="3">
    <source>
        <dbReference type="EMBL" id="RRR20569.1"/>
    </source>
</evidence>
<evidence type="ECO:0000313" key="4">
    <source>
        <dbReference type="Proteomes" id="UP000274327"/>
    </source>
</evidence>
<keyword evidence="4" id="KW-1185">Reference proteome</keyword>
<name>A0A3R8QY62_9MICO</name>
<dbReference type="PANTHER" id="PTHR41878">
    <property type="entry name" value="LEXA REPRESSOR-RELATED"/>
    <property type="match status" value="1"/>
</dbReference>
<gene>
    <name evidence="3" type="ORF">DS079_04070</name>
</gene>
<dbReference type="EMBL" id="QOCI01000001">
    <property type="protein sequence ID" value="RRR20569.1"/>
    <property type="molecule type" value="Genomic_DNA"/>
</dbReference>
<evidence type="ECO:0000259" key="2">
    <source>
        <dbReference type="Pfam" id="PF07929"/>
    </source>
</evidence>
<dbReference type="InterPro" id="IPR024047">
    <property type="entry name" value="MM3350-like_sf"/>
</dbReference>
<dbReference type="SUPFAM" id="SSF159941">
    <property type="entry name" value="MM3350-like"/>
    <property type="match status" value="1"/>
</dbReference>
<reference evidence="3 4" key="1">
    <citation type="submission" date="2018-07" db="EMBL/GenBank/DDBJ databases">
        <title>Brachybacteriurn paraconglorneratum KCTC 9916.</title>
        <authorList>
            <person name="Li Y."/>
        </authorList>
    </citation>
    <scope>NUCLEOTIDE SEQUENCE [LARGE SCALE GENOMIC DNA]</scope>
    <source>
        <strain evidence="3 4">KCTC 9916</strain>
    </source>
</reference>
<feature type="domain" description="Plasmid pRiA4b Orf3-like" evidence="2">
    <location>
        <begin position="56"/>
        <end position="210"/>
    </location>
</feature>
<dbReference type="Gene3D" id="3.10.290.30">
    <property type="entry name" value="MM3350-like"/>
    <property type="match status" value="1"/>
</dbReference>
<sequence length="471" mass="51298">MVDAPPPLYDHFMSSTDDAQDDVLARFHEITSGLDAEVFGDVSVDRRRRQPATVQVLTVRVDLHHSTPPIWRRLELRSDLSLEDVHTVLQTAFGWAGYHLWRFAAGGAPFDGDAQQFLCEFDVEEGEDPDGIPAGEVRLGELLQSEGDTLEYLYDYGDGWDLGIVVESVREAGEGDAPARATGGSRAAPPEDCGGLRDEEDLKTLLEDPAFFDVAALDLELWSGTTMLTGPEADVVPTLLVEPLTLIGRARAGQDLMDRALLLGAPLAPLPDSAVESALRALTWFLERADAEGGIPLTGAGYLRPADVEAASAVLPQMADWIGMNDREVHAVPLQMFRTSLQRAGILRKHKGALLFTRRARAYYRTSNVRELFLDSLVPSRYETEELAQVVLLTYVATTKPGLPLPMVEIARVLTATIGPSESGPVTTGAILDLPAWHLLANTGTVTSRLSERGFCFSPEATSLAREALTR</sequence>
<feature type="region of interest" description="Disordered" evidence="1">
    <location>
        <begin position="175"/>
        <end position="194"/>
    </location>
</feature>
<comment type="caution">
    <text evidence="3">The sequence shown here is derived from an EMBL/GenBank/DDBJ whole genome shotgun (WGS) entry which is preliminary data.</text>
</comment>
<organism evidence="3 4">
    <name type="scientific">Brachybacterium paraconglomeratum</name>
    <dbReference type="NCBI Taxonomy" id="173362"/>
    <lineage>
        <taxon>Bacteria</taxon>
        <taxon>Bacillati</taxon>
        <taxon>Actinomycetota</taxon>
        <taxon>Actinomycetes</taxon>
        <taxon>Micrococcales</taxon>
        <taxon>Dermabacteraceae</taxon>
        <taxon>Brachybacterium</taxon>
    </lineage>
</organism>
<dbReference type="InterPro" id="IPR012912">
    <property type="entry name" value="Plasmid_pRiA4b_Orf3-like"/>
</dbReference>
<accession>A0A3R8QY62</accession>
<dbReference type="PANTHER" id="PTHR41878:SF1">
    <property type="entry name" value="TNPR PROTEIN"/>
    <property type="match status" value="1"/>
</dbReference>
<proteinExistence type="predicted"/>
<dbReference type="Pfam" id="PF07929">
    <property type="entry name" value="PRiA4_ORF3"/>
    <property type="match status" value="1"/>
</dbReference>
<protein>
    <submittedName>
        <fullName evidence="3">Plasmid pRiA4b ORF-3 family protein</fullName>
    </submittedName>
</protein>